<reference evidence="2" key="1">
    <citation type="submission" date="2022-04" db="EMBL/GenBank/DDBJ databases">
        <title>A functionally conserved STORR gene fusion in Papaver species that diverged 16.8 million years ago.</title>
        <authorList>
            <person name="Catania T."/>
        </authorList>
    </citation>
    <scope>NUCLEOTIDE SEQUENCE</scope>
    <source>
        <strain evidence="2">S-188037</strain>
    </source>
</reference>
<name>A0AAD4S9X4_9MAGN</name>
<dbReference type="AlphaFoldDB" id="A0AAD4S9X4"/>
<keyword evidence="1" id="KW-1133">Transmembrane helix</keyword>
<keyword evidence="1" id="KW-0812">Transmembrane</keyword>
<protein>
    <submittedName>
        <fullName evidence="2">Uncharacterized protein</fullName>
    </submittedName>
</protein>
<proteinExistence type="predicted"/>
<dbReference type="EMBL" id="JAJJMB010012638">
    <property type="protein sequence ID" value="KAI3874800.1"/>
    <property type="molecule type" value="Genomic_DNA"/>
</dbReference>
<gene>
    <name evidence="2" type="ORF">MKW98_019373</name>
</gene>
<keyword evidence="3" id="KW-1185">Reference proteome</keyword>
<evidence type="ECO:0000313" key="3">
    <source>
        <dbReference type="Proteomes" id="UP001202328"/>
    </source>
</evidence>
<dbReference type="PANTHER" id="PTHR36001">
    <property type="entry name" value="CTAGE FAMILY PROTEIN-RELATED"/>
    <property type="match status" value="1"/>
</dbReference>
<keyword evidence="1" id="KW-0472">Membrane</keyword>
<dbReference type="InterPro" id="IPR053327">
    <property type="entry name" value="KIP"/>
</dbReference>
<dbReference type="Proteomes" id="UP001202328">
    <property type="component" value="Unassembled WGS sequence"/>
</dbReference>
<feature type="transmembrane region" description="Helical" evidence="1">
    <location>
        <begin position="109"/>
        <end position="131"/>
    </location>
</feature>
<dbReference type="PANTHER" id="PTHR36001:SF2">
    <property type="entry name" value="CTAGE FAMILY PROTEIN-RELATED"/>
    <property type="match status" value="1"/>
</dbReference>
<evidence type="ECO:0000256" key="1">
    <source>
        <dbReference type="SAM" id="Phobius"/>
    </source>
</evidence>
<sequence length="197" mass="23218">MDRLEKKIELLQRLLERKNVELETARSCKETSDQEVKKYELLFAIDEEALEIEVFATQDQISKIVAAFETLKNQQGVTRAGFTNHMISVNNRISKLVTKSVQRPNIVTFVGNIGIPFTGSMCSIFAIYLMVKWRNRDEEIMLTQQRIIYSKSVSFGERLLQEIQRPWWGWYWWGKVEKKVASNQVVFKTQPLEYFYH</sequence>
<accession>A0AAD4S9X4</accession>
<organism evidence="2 3">
    <name type="scientific">Papaver atlanticum</name>
    <dbReference type="NCBI Taxonomy" id="357466"/>
    <lineage>
        <taxon>Eukaryota</taxon>
        <taxon>Viridiplantae</taxon>
        <taxon>Streptophyta</taxon>
        <taxon>Embryophyta</taxon>
        <taxon>Tracheophyta</taxon>
        <taxon>Spermatophyta</taxon>
        <taxon>Magnoliopsida</taxon>
        <taxon>Ranunculales</taxon>
        <taxon>Papaveraceae</taxon>
        <taxon>Papaveroideae</taxon>
        <taxon>Papaver</taxon>
    </lineage>
</organism>
<comment type="caution">
    <text evidence="2">The sequence shown here is derived from an EMBL/GenBank/DDBJ whole genome shotgun (WGS) entry which is preliminary data.</text>
</comment>
<evidence type="ECO:0000313" key="2">
    <source>
        <dbReference type="EMBL" id="KAI3874800.1"/>
    </source>
</evidence>